<feature type="transmembrane region" description="Helical" evidence="8">
    <location>
        <begin position="159"/>
        <end position="178"/>
    </location>
</feature>
<comment type="similarity">
    <text evidence="8">Belongs to the binding-protein-dependent transport system permease family.</text>
</comment>
<keyword evidence="5 8" id="KW-0812">Transmembrane</keyword>
<name>A0ABW8AGU1_9ACTN</name>
<dbReference type="EMBL" id="JBITLV010000001">
    <property type="protein sequence ID" value="MFI7585569.1"/>
    <property type="molecule type" value="Genomic_DNA"/>
</dbReference>
<feature type="transmembrane region" description="Helical" evidence="8">
    <location>
        <begin position="124"/>
        <end position="147"/>
    </location>
</feature>
<dbReference type="InterPro" id="IPR000515">
    <property type="entry name" value="MetI-like"/>
</dbReference>
<dbReference type="Pfam" id="PF00528">
    <property type="entry name" value="BPD_transp_1"/>
    <property type="match status" value="1"/>
</dbReference>
<dbReference type="SUPFAM" id="SSF161098">
    <property type="entry name" value="MetI-like"/>
    <property type="match status" value="1"/>
</dbReference>
<organism evidence="11 12">
    <name type="scientific">Spongisporangium articulatum</name>
    <dbReference type="NCBI Taxonomy" id="3362603"/>
    <lineage>
        <taxon>Bacteria</taxon>
        <taxon>Bacillati</taxon>
        <taxon>Actinomycetota</taxon>
        <taxon>Actinomycetes</taxon>
        <taxon>Kineosporiales</taxon>
        <taxon>Kineosporiaceae</taxon>
        <taxon>Spongisporangium</taxon>
    </lineage>
</organism>
<dbReference type="Proteomes" id="UP001612915">
    <property type="component" value="Unassembled WGS sequence"/>
</dbReference>
<feature type="transmembrane region" description="Helical" evidence="8">
    <location>
        <begin position="91"/>
        <end position="112"/>
    </location>
</feature>
<keyword evidence="7 8" id="KW-0472">Membrane</keyword>
<keyword evidence="3" id="KW-1003">Cell membrane</keyword>
<evidence type="ECO:0000256" key="9">
    <source>
        <dbReference type="SAM" id="MobiDB-lite"/>
    </source>
</evidence>
<reference evidence="11 12" key="1">
    <citation type="submission" date="2024-10" db="EMBL/GenBank/DDBJ databases">
        <title>The Natural Products Discovery Center: Release of the First 8490 Sequenced Strains for Exploring Actinobacteria Biosynthetic Diversity.</title>
        <authorList>
            <person name="Kalkreuter E."/>
            <person name="Kautsar S.A."/>
            <person name="Yang D."/>
            <person name="Bader C.D."/>
            <person name="Teijaro C.N."/>
            <person name="Fluegel L."/>
            <person name="Davis C.M."/>
            <person name="Simpson J.R."/>
            <person name="Lauterbach L."/>
            <person name="Steele A.D."/>
            <person name="Gui C."/>
            <person name="Meng S."/>
            <person name="Li G."/>
            <person name="Viehrig K."/>
            <person name="Ye F."/>
            <person name="Su P."/>
            <person name="Kiefer A.F."/>
            <person name="Nichols A."/>
            <person name="Cepeda A.J."/>
            <person name="Yan W."/>
            <person name="Fan B."/>
            <person name="Jiang Y."/>
            <person name="Adhikari A."/>
            <person name="Zheng C.-J."/>
            <person name="Schuster L."/>
            <person name="Cowan T.M."/>
            <person name="Smanski M.J."/>
            <person name="Chevrette M.G."/>
            <person name="De Carvalho L.P.S."/>
            <person name="Shen B."/>
        </authorList>
    </citation>
    <scope>NUCLEOTIDE SEQUENCE [LARGE SCALE GENOMIC DNA]</scope>
    <source>
        <strain evidence="11 12">NPDC049639</strain>
    </source>
</reference>
<sequence>MAAVSTELTEPGGPSGSGGLGLRARTARRRQVGRWLLLLLFAVYFVVPLIGLVEFSTRKTSDFSGGHTLDYWKAIGDAPGLLDAIRASAELAVVTSVVSLLLLVPTMVWVRLRLPKLGRLIEWLCLLPLTIPAIVLVVGWAPIYLWVNYFTPEQYQTSPLALAFAYVILVLPYMYRALDAGLQGIDVQTLTEAARSLGAGWFTVMFRVVVPNIASAVLNASLLGVSLVLGEYTVASLLNYVNVQVAMFQVAQSQAGVSEAVASASLAVVFFLLFALSFVGRRRRGGVEED</sequence>
<feature type="region of interest" description="Disordered" evidence="9">
    <location>
        <begin position="1"/>
        <end position="21"/>
    </location>
</feature>
<comment type="subcellular location">
    <subcellularLocation>
        <location evidence="1">Cell inner membrane</location>
        <topology evidence="1">Multi-pass membrane protein</topology>
    </subcellularLocation>
    <subcellularLocation>
        <location evidence="8">Cell membrane</location>
        <topology evidence="8">Multi-pass membrane protein</topology>
    </subcellularLocation>
</comment>
<feature type="transmembrane region" description="Helical" evidence="8">
    <location>
        <begin position="35"/>
        <end position="53"/>
    </location>
</feature>
<evidence type="ECO:0000256" key="7">
    <source>
        <dbReference type="ARBA" id="ARBA00023136"/>
    </source>
</evidence>
<feature type="transmembrane region" description="Helical" evidence="8">
    <location>
        <begin position="199"/>
        <end position="229"/>
    </location>
</feature>
<accession>A0ABW8AGU1</accession>
<evidence type="ECO:0000256" key="5">
    <source>
        <dbReference type="ARBA" id="ARBA00022692"/>
    </source>
</evidence>
<feature type="domain" description="ABC transmembrane type-1" evidence="10">
    <location>
        <begin position="85"/>
        <end position="280"/>
    </location>
</feature>
<evidence type="ECO:0000256" key="3">
    <source>
        <dbReference type="ARBA" id="ARBA00022475"/>
    </source>
</evidence>
<dbReference type="PANTHER" id="PTHR43357:SF4">
    <property type="entry name" value="INNER MEMBRANE ABC TRANSPORTER PERMEASE PROTEIN YDCV"/>
    <property type="match status" value="1"/>
</dbReference>
<keyword evidence="6 8" id="KW-1133">Transmembrane helix</keyword>
<dbReference type="PROSITE" id="PS50928">
    <property type="entry name" value="ABC_TM1"/>
    <property type="match status" value="1"/>
</dbReference>
<evidence type="ECO:0000256" key="8">
    <source>
        <dbReference type="RuleBase" id="RU363032"/>
    </source>
</evidence>
<dbReference type="Gene3D" id="1.10.3720.10">
    <property type="entry name" value="MetI-like"/>
    <property type="match status" value="1"/>
</dbReference>
<evidence type="ECO:0000259" key="10">
    <source>
        <dbReference type="PROSITE" id="PS50928"/>
    </source>
</evidence>
<dbReference type="PANTHER" id="PTHR43357">
    <property type="entry name" value="INNER MEMBRANE ABC TRANSPORTER PERMEASE PROTEIN YDCV"/>
    <property type="match status" value="1"/>
</dbReference>
<proteinExistence type="inferred from homology"/>
<feature type="transmembrane region" description="Helical" evidence="8">
    <location>
        <begin position="260"/>
        <end position="279"/>
    </location>
</feature>
<gene>
    <name evidence="11" type="ORF">ACIB24_00675</name>
</gene>
<evidence type="ECO:0000256" key="1">
    <source>
        <dbReference type="ARBA" id="ARBA00004429"/>
    </source>
</evidence>
<evidence type="ECO:0000256" key="4">
    <source>
        <dbReference type="ARBA" id="ARBA00022519"/>
    </source>
</evidence>
<comment type="caution">
    <text evidence="11">The sequence shown here is derived from an EMBL/GenBank/DDBJ whole genome shotgun (WGS) entry which is preliminary data.</text>
</comment>
<evidence type="ECO:0000256" key="6">
    <source>
        <dbReference type="ARBA" id="ARBA00022989"/>
    </source>
</evidence>
<keyword evidence="12" id="KW-1185">Reference proteome</keyword>
<dbReference type="CDD" id="cd06261">
    <property type="entry name" value="TM_PBP2"/>
    <property type="match status" value="1"/>
</dbReference>
<keyword evidence="4" id="KW-0997">Cell inner membrane</keyword>
<evidence type="ECO:0000313" key="12">
    <source>
        <dbReference type="Proteomes" id="UP001612915"/>
    </source>
</evidence>
<evidence type="ECO:0000256" key="2">
    <source>
        <dbReference type="ARBA" id="ARBA00022448"/>
    </source>
</evidence>
<dbReference type="InterPro" id="IPR035906">
    <property type="entry name" value="MetI-like_sf"/>
</dbReference>
<evidence type="ECO:0000313" key="11">
    <source>
        <dbReference type="EMBL" id="MFI7585569.1"/>
    </source>
</evidence>
<dbReference type="RefSeq" id="WP_398273670.1">
    <property type="nucleotide sequence ID" value="NZ_JBITLV010000001.1"/>
</dbReference>
<protein>
    <submittedName>
        <fullName evidence="11">ABC transporter permease</fullName>
    </submittedName>
</protein>
<keyword evidence="2 8" id="KW-0813">Transport</keyword>